<dbReference type="EMBL" id="KN822099">
    <property type="protein sequence ID" value="KIM57577.1"/>
    <property type="molecule type" value="Genomic_DNA"/>
</dbReference>
<keyword evidence="3" id="KW-1185">Reference proteome</keyword>
<dbReference type="AlphaFoldDB" id="A0A0C2ZYQ0"/>
<dbReference type="InParanoid" id="A0A0C2ZYQ0"/>
<feature type="region of interest" description="Disordered" evidence="1">
    <location>
        <begin position="274"/>
        <end position="341"/>
    </location>
</feature>
<feature type="compositionally biased region" description="Basic residues" evidence="1">
    <location>
        <begin position="365"/>
        <end position="374"/>
    </location>
</feature>
<feature type="region of interest" description="Disordered" evidence="1">
    <location>
        <begin position="227"/>
        <end position="257"/>
    </location>
</feature>
<feature type="compositionally biased region" description="Basic residues" evidence="1">
    <location>
        <begin position="384"/>
        <end position="395"/>
    </location>
</feature>
<dbReference type="HOGENOM" id="CLU_581518_0_0_1"/>
<name>A0A0C2ZYQ0_9AGAM</name>
<evidence type="ECO:0000313" key="3">
    <source>
        <dbReference type="Proteomes" id="UP000053989"/>
    </source>
</evidence>
<organism evidence="2 3">
    <name type="scientific">Scleroderma citrinum Foug A</name>
    <dbReference type="NCBI Taxonomy" id="1036808"/>
    <lineage>
        <taxon>Eukaryota</taxon>
        <taxon>Fungi</taxon>
        <taxon>Dikarya</taxon>
        <taxon>Basidiomycota</taxon>
        <taxon>Agaricomycotina</taxon>
        <taxon>Agaricomycetes</taxon>
        <taxon>Agaricomycetidae</taxon>
        <taxon>Boletales</taxon>
        <taxon>Sclerodermatineae</taxon>
        <taxon>Sclerodermataceae</taxon>
        <taxon>Scleroderma</taxon>
    </lineage>
</organism>
<feature type="compositionally biased region" description="Low complexity" evidence="1">
    <location>
        <begin position="274"/>
        <end position="284"/>
    </location>
</feature>
<feature type="region of interest" description="Disordered" evidence="1">
    <location>
        <begin position="354"/>
        <end position="447"/>
    </location>
</feature>
<gene>
    <name evidence="2" type="ORF">SCLCIDRAFT_28792</name>
</gene>
<evidence type="ECO:0000313" key="2">
    <source>
        <dbReference type="EMBL" id="KIM57577.1"/>
    </source>
</evidence>
<reference evidence="3" key="2">
    <citation type="submission" date="2015-01" db="EMBL/GenBank/DDBJ databases">
        <title>Evolutionary Origins and Diversification of the Mycorrhizal Mutualists.</title>
        <authorList>
            <consortium name="DOE Joint Genome Institute"/>
            <consortium name="Mycorrhizal Genomics Consortium"/>
            <person name="Kohler A."/>
            <person name="Kuo A."/>
            <person name="Nagy L.G."/>
            <person name="Floudas D."/>
            <person name="Copeland A."/>
            <person name="Barry K.W."/>
            <person name="Cichocki N."/>
            <person name="Veneault-Fourrey C."/>
            <person name="LaButti K."/>
            <person name="Lindquist E.A."/>
            <person name="Lipzen A."/>
            <person name="Lundell T."/>
            <person name="Morin E."/>
            <person name="Murat C."/>
            <person name="Riley R."/>
            <person name="Ohm R."/>
            <person name="Sun H."/>
            <person name="Tunlid A."/>
            <person name="Henrissat B."/>
            <person name="Grigoriev I.V."/>
            <person name="Hibbett D.S."/>
            <person name="Martin F."/>
        </authorList>
    </citation>
    <scope>NUCLEOTIDE SEQUENCE [LARGE SCALE GENOMIC DNA]</scope>
    <source>
        <strain evidence="3">Foug A</strain>
    </source>
</reference>
<feature type="compositionally biased region" description="Basic and acidic residues" evidence="1">
    <location>
        <begin position="432"/>
        <end position="447"/>
    </location>
</feature>
<evidence type="ECO:0000256" key="1">
    <source>
        <dbReference type="SAM" id="MobiDB-lite"/>
    </source>
</evidence>
<proteinExistence type="predicted"/>
<accession>A0A0C2ZYQ0</accession>
<sequence length="447" mass="49995">MHQAQGIFAGSMLCMELASERQTDVAKLLDYLTTVVKYKVLNPAASVQLPDFAVLSQPLYNRALALRPQESRRDRSWRVLPMVIMYKFYKSDITCTQKNVPWKSVLNLLYEHQYVIIDWPAGVDAVGPSFNVKSLTADELHTLTVPFLKEQMGADYFAEGLGDDNKRTGQVVPTPKSLFYLQHWTTEHTQLFRRADPKMFNIPLLINTDNCSLCILSDSQKFLNGVPKHMLPKPQEGASSALSLPPTSPPVGEELPVQGYAPMNVATIRHARHPSLAASRHSSPPSSPTAEPLQPSAQRRGSVNMAAIRHGHRPQAGSHHLTAPSPTAHSPPPPLARGCVPSHISLTSRLPTVQHTCCSTPSPPHRQHAAHTRHSCSPTPLPQHRNRLQSHKRRREYPEDGSDDGAHAQGRAHHSVVEYVYREPPHKRHHDHNSDDKGYHSRDYVHY</sequence>
<protein>
    <submittedName>
        <fullName evidence="2">Uncharacterized protein</fullName>
    </submittedName>
</protein>
<dbReference type="Proteomes" id="UP000053989">
    <property type="component" value="Unassembled WGS sequence"/>
</dbReference>
<dbReference type="OrthoDB" id="2673524at2759"/>
<reference evidence="2 3" key="1">
    <citation type="submission" date="2014-04" db="EMBL/GenBank/DDBJ databases">
        <authorList>
            <consortium name="DOE Joint Genome Institute"/>
            <person name="Kuo A."/>
            <person name="Kohler A."/>
            <person name="Nagy L.G."/>
            <person name="Floudas D."/>
            <person name="Copeland A."/>
            <person name="Barry K.W."/>
            <person name="Cichocki N."/>
            <person name="Veneault-Fourrey C."/>
            <person name="LaButti K."/>
            <person name="Lindquist E.A."/>
            <person name="Lipzen A."/>
            <person name="Lundell T."/>
            <person name="Morin E."/>
            <person name="Murat C."/>
            <person name="Sun H."/>
            <person name="Tunlid A."/>
            <person name="Henrissat B."/>
            <person name="Grigoriev I.V."/>
            <person name="Hibbett D.S."/>
            <person name="Martin F."/>
            <person name="Nordberg H.P."/>
            <person name="Cantor M.N."/>
            <person name="Hua S.X."/>
        </authorList>
    </citation>
    <scope>NUCLEOTIDE SEQUENCE [LARGE SCALE GENOMIC DNA]</scope>
    <source>
        <strain evidence="2 3">Foug A</strain>
    </source>
</reference>